<keyword evidence="4" id="KW-1185">Reference proteome</keyword>
<organism evidence="3 4">
    <name type="scientific">Candidatus Thiothrix phosphatis</name>
    <dbReference type="NCBI Taxonomy" id="3112415"/>
    <lineage>
        <taxon>Bacteria</taxon>
        <taxon>Pseudomonadati</taxon>
        <taxon>Pseudomonadota</taxon>
        <taxon>Gammaproteobacteria</taxon>
        <taxon>Thiotrichales</taxon>
        <taxon>Thiotrichaceae</taxon>
        <taxon>Thiothrix</taxon>
    </lineage>
</organism>
<feature type="domain" description="DUF4424" evidence="2">
    <location>
        <begin position="22"/>
        <end position="117"/>
    </location>
</feature>
<feature type="chain" id="PRO_5046040870" evidence="1">
    <location>
        <begin position="23"/>
        <end position="265"/>
    </location>
</feature>
<feature type="domain" description="DUF4424" evidence="2">
    <location>
        <begin position="124"/>
        <end position="256"/>
    </location>
</feature>
<proteinExistence type="predicted"/>
<keyword evidence="1" id="KW-0732">Signal</keyword>
<protein>
    <submittedName>
        <fullName evidence="3">DUF4424 family protein</fullName>
    </submittedName>
</protein>
<dbReference type="InterPro" id="IPR025538">
    <property type="entry name" value="DUF4424"/>
</dbReference>
<name>A0ABU6CRT7_9GAMM</name>
<accession>A0ABU6CRT7</accession>
<sequence>MISSIARGMGFACLLAPLAATANDSVAALGAGGIVLGKSDSIVMEKEDLFISEKKIRVNYVFRNTGKQDIATRVAFPVPAFPIEPEMDIGLDVNSNNPMGFSVKVNGKRKDFDTEIKKQKGMVKVTHHWMQAFPAGKALAVTHEYTPALGGESMLWFQDEERKIKTSKYCIEPDFAKWIDKASQAGNGAGLYPHYVDYILTTGANWKGPIGEFRLTLEKETAEDKISLCATGLKKTDARTFVLEKTNFTPDKDLHVMFVHQMHPE</sequence>
<comment type="caution">
    <text evidence="3">The sequence shown here is derived from an EMBL/GenBank/DDBJ whole genome shotgun (WGS) entry which is preliminary data.</text>
</comment>
<evidence type="ECO:0000313" key="3">
    <source>
        <dbReference type="EMBL" id="MEB4589539.1"/>
    </source>
</evidence>
<dbReference type="EMBL" id="JAYMYJ010000011">
    <property type="protein sequence ID" value="MEB4589539.1"/>
    <property type="molecule type" value="Genomic_DNA"/>
</dbReference>
<dbReference type="Proteomes" id="UP001308005">
    <property type="component" value="Unassembled WGS sequence"/>
</dbReference>
<dbReference type="Pfam" id="PF14415">
    <property type="entry name" value="DUF4424"/>
    <property type="match status" value="2"/>
</dbReference>
<evidence type="ECO:0000256" key="1">
    <source>
        <dbReference type="SAM" id="SignalP"/>
    </source>
</evidence>
<dbReference type="Gene3D" id="2.60.40.3680">
    <property type="match status" value="1"/>
</dbReference>
<dbReference type="RefSeq" id="WP_324692730.1">
    <property type="nucleotide sequence ID" value="NZ_JAYMYJ010000011.1"/>
</dbReference>
<feature type="signal peptide" evidence="1">
    <location>
        <begin position="1"/>
        <end position="22"/>
    </location>
</feature>
<evidence type="ECO:0000313" key="4">
    <source>
        <dbReference type="Proteomes" id="UP001308005"/>
    </source>
</evidence>
<evidence type="ECO:0000259" key="2">
    <source>
        <dbReference type="Pfam" id="PF14415"/>
    </source>
</evidence>
<reference evidence="4" key="1">
    <citation type="submission" date="2023-07" db="EMBL/GenBank/DDBJ databases">
        <title>The carbon used by Thiothrix.</title>
        <authorList>
            <person name="Chen L."/>
        </authorList>
    </citation>
    <scope>NUCLEOTIDE SEQUENCE [LARGE SCALE GENOMIC DNA]</scope>
</reference>
<gene>
    <name evidence="3" type="ORF">VSS37_00970</name>
</gene>